<evidence type="ECO:0000313" key="3">
    <source>
        <dbReference type="WBParaSite" id="SPAL_0001768600.1"/>
    </source>
</evidence>
<proteinExistence type="predicted"/>
<feature type="chain" id="PRO_5005895998" evidence="1">
    <location>
        <begin position="23"/>
        <end position="154"/>
    </location>
</feature>
<dbReference type="Proteomes" id="UP000046392">
    <property type="component" value="Unplaced"/>
</dbReference>
<protein>
    <submittedName>
        <fullName evidence="3">Uncharacterized protein</fullName>
    </submittedName>
</protein>
<evidence type="ECO:0000313" key="2">
    <source>
        <dbReference type="Proteomes" id="UP000046392"/>
    </source>
</evidence>
<sequence>MVFFKALTVFIVCISIFRDIISKSTLCKYGKTMKECNVLLTGYIECSLCKNKKNRHVKIYLDERYLVEWIDADCNQLFFIPKYLEEPHKEDYKASFYLLCNSETEKVVANKTPKYMEHLKTVKTYVYMFETIDLTTTKERNNRKRRNGLKKYNF</sequence>
<dbReference type="AlphaFoldDB" id="A0A0N5CIN1"/>
<name>A0A0N5CIN1_STREA</name>
<keyword evidence="1" id="KW-0732">Signal</keyword>
<dbReference type="WBParaSite" id="SPAL_0001768600.1">
    <property type="protein sequence ID" value="SPAL_0001768600.1"/>
    <property type="gene ID" value="SPAL_0001768600"/>
</dbReference>
<organism evidence="2 3">
    <name type="scientific">Strongyloides papillosus</name>
    <name type="common">Intestinal threadworm</name>
    <dbReference type="NCBI Taxonomy" id="174720"/>
    <lineage>
        <taxon>Eukaryota</taxon>
        <taxon>Metazoa</taxon>
        <taxon>Ecdysozoa</taxon>
        <taxon>Nematoda</taxon>
        <taxon>Chromadorea</taxon>
        <taxon>Rhabditida</taxon>
        <taxon>Tylenchina</taxon>
        <taxon>Panagrolaimomorpha</taxon>
        <taxon>Strongyloidoidea</taxon>
        <taxon>Strongyloididae</taxon>
        <taxon>Strongyloides</taxon>
    </lineage>
</organism>
<evidence type="ECO:0000256" key="1">
    <source>
        <dbReference type="SAM" id="SignalP"/>
    </source>
</evidence>
<keyword evidence="2" id="KW-1185">Reference proteome</keyword>
<accession>A0A0N5CIN1</accession>
<reference evidence="3" key="1">
    <citation type="submission" date="2017-02" db="UniProtKB">
        <authorList>
            <consortium name="WormBaseParasite"/>
        </authorList>
    </citation>
    <scope>IDENTIFICATION</scope>
</reference>
<feature type="signal peptide" evidence="1">
    <location>
        <begin position="1"/>
        <end position="22"/>
    </location>
</feature>